<keyword evidence="4" id="KW-1185">Reference proteome</keyword>
<dbReference type="EMBL" id="LARY01000002">
    <property type="protein sequence ID" value="RDX00561.1"/>
    <property type="molecule type" value="Genomic_DNA"/>
</dbReference>
<dbReference type="PROSITE" id="PS51257">
    <property type="entry name" value="PROKAR_LIPOPROTEIN"/>
    <property type="match status" value="1"/>
</dbReference>
<evidence type="ECO:0000259" key="2">
    <source>
        <dbReference type="Pfam" id="PF17118"/>
    </source>
</evidence>
<feature type="chain" id="PRO_5017778319" description="DUF5105 domain-containing protein" evidence="1">
    <location>
        <begin position="27"/>
        <end position="210"/>
    </location>
</feature>
<feature type="signal peptide" evidence="1">
    <location>
        <begin position="1"/>
        <end position="26"/>
    </location>
</feature>
<organism evidence="3 4">
    <name type="scientific">Listeria kieliensis</name>
    <dbReference type="NCBI Taxonomy" id="1621700"/>
    <lineage>
        <taxon>Bacteria</taxon>
        <taxon>Bacillati</taxon>
        <taxon>Bacillota</taxon>
        <taxon>Bacilli</taxon>
        <taxon>Bacillales</taxon>
        <taxon>Listeriaceae</taxon>
        <taxon>Listeria</taxon>
    </lineage>
</organism>
<sequence>MRKGIFFSMLCAAILLLASCSQPEEADLSAKALVDSYIYQEDVPELQEIYGLDDTRIQKENENEFVTSVESKLNGIDKEKILKLNQKFIAHLKETTSYKVDVVKESSKEAVVSVKVKGLNLNDKAVQAKTDELVKNVESKITADSTDEDMKKLVNQTSFEMLEYMYLNSPAKKKETKVTLRLKRDDDNHEKWQIENETEFFEKLYAAFGL</sequence>
<accession>A0A3D8TPH2</accession>
<keyword evidence="1" id="KW-0732">Signal</keyword>
<name>A0A3D8TPH2_9LIST</name>
<evidence type="ECO:0000256" key="1">
    <source>
        <dbReference type="SAM" id="SignalP"/>
    </source>
</evidence>
<evidence type="ECO:0000313" key="3">
    <source>
        <dbReference type="EMBL" id="RDX00561.1"/>
    </source>
</evidence>
<evidence type="ECO:0000313" key="4">
    <source>
        <dbReference type="Proteomes" id="UP000257055"/>
    </source>
</evidence>
<feature type="domain" description="DUF5105" evidence="2">
    <location>
        <begin position="29"/>
        <end position="208"/>
    </location>
</feature>
<dbReference type="Pfam" id="PF17118">
    <property type="entry name" value="DUF5105"/>
    <property type="match status" value="1"/>
</dbReference>
<protein>
    <recommendedName>
        <fullName evidence="2">DUF5105 domain-containing protein</fullName>
    </recommendedName>
</protein>
<proteinExistence type="predicted"/>
<dbReference type="Proteomes" id="UP000257055">
    <property type="component" value="Unassembled WGS sequence"/>
</dbReference>
<gene>
    <name evidence="3" type="ORF">UR08_06060</name>
</gene>
<dbReference type="InterPro" id="IPR031343">
    <property type="entry name" value="DUF5105"/>
</dbReference>
<comment type="caution">
    <text evidence="3">The sequence shown here is derived from an EMBL/GenBank/DDBJ whole genome shotgun (WGS) entry which is preliminary data.</text>
</comment>
<dbReference type="AlphaFoldDB" id="A0A3D8TPH2"/>
<reference evidence="4" key="1">
    <citation type="submission" date="2015-04" db="EMBL/GenBank/DDBJ databases">
        <authorList>
            <person name="Schardt J."/>
            <person name="Mueller-Herbst S."/>
            <person name="Scherer S."/>
            <person name="Huptas C."/>
        </authorList>
    </citation>
    <scope>NUCLEOTIDE SEQUENCE [LARGE SCALE GENOMIC DNA]</scope>
    <source>
        <strain evidence="4">Kiel-L1</strain>
    </source>
</reference>
<dbReference type="RefSeq" id="WP_115752796.1">
    <property type="nucleotide sequence ID" value="NZ_LARY01000002.1"/>
</dbReference>